<gene>
    <name evidence="3" type="primary">AVEN_105154_1</name>
    <name evidence="3" type="ORF">CEXT_6511</name>
</gene>
<protein>
    <submittedName>
        <fullName evidence="3">Uncharacterized protein</fullName>
    </submittedName>
</protein>
<feature type="region of interest" description="Disordered" evidence="2">
    <location>
        <begin position="598"/>
        <end position="617"/>
    </location>
</feature>
<accession>A0AAV4U4P0</accession>
<feature type="compositionally biased region" description="Basic and acidic residues" evidence="2">
    <location>
        <begin position="468"/>
        <end position="482"/>
    </location>
</feature>
<dbReference type="EMBL" id="BPLR01012286">
    <property type="protein sequence ID" value="GIY52776.1"/>
    <property type="molecule type" value="Genomic_DNA"/>
</dbReference>
<feature type="region of interest" description="Disordered" evidence="2">
    <location>
        <begin position="328"/>
        <end position="417"/>
    </location>
</feature>
<feature type="compositionally biased region" description="Polar residues" evidence="2">
    <location>
        <begin position="366"/>
        <end position="378"/>
    </location>
</feature>
<proteinExistence type="predicted"/>
<keyword evidence="4" id="KW-1185">Reference proteome</keyword>
<reference evidence="3 4" key="1">
    <citation type="submission" date="2021-06" db="EMBL/GenBank/DDBJ databases">
        <title>Caerostris extrusa draft genome.</title>
        <authorList>
            <person name="Kono N."/>
            <person name="Arakawa K."/>
        </authorList>
    </citation>
    <scope>NUCLEOTIDE SEQUENCE [LARGE SCALE GENOMIC DNA]</scope>
</reference>
<sequence length="760" mass="85584">MQYSAHEARSSESLNKVTSFSSYVQNQSAEAKSIAKSPNRKRRVLHRMSSSLQCCDDENCEDIDRFNVPEEFQFPPTNPFASVEIPPKPALRATQSNLSRTPGHRPVLPCSSLPAVIKSCSSCETQNELGCAARWWKGQSSSDPEESRFHNRRREKRNCKKRRYLSCPSPGATFNFNPWMNVGLPLSGTCGAETNRCRYLSESGSVSEMRAFPGRPVDHANMRFNERHAGWDNCVCYEDCTCVNCHNFPDVRLLPALPSRRNSRRCTWNSTPDVRCAHWNSFPKEYFAEPPVNSLSDPSVMRSGNLGAPSSFYEEDEIERRDCSCFLQREDPPDNAQAQRNKRLRVRTPQRQNSMSIDDPDEESLPNWNNPCQDSIPNRNGYFLDSRRPRASPPFDASRKAGAAAPRQNMSDLNSRREKVSLRREAGSDKIHQLSSTTSNIKNEAMMERKIRIFSKFFTNLGNLSKSIQDKSSDTSKQKERAISGSDKPLQWDAREAVPPGNSCFTPPQELDPFFETGSGNAPDSETCNEVVRCGSELNYPIYENRVLLQTNPKVEGHQKRFKPVQFTSSVSMYINSEENNVDFSFCRKECSVVEAGLGRDSASTKSDEGSRPSSQMSFKVVSKELEDLQQSIQKAKEMRISASKELHLLQEILAGDDSSEGKSEEIRQPTVYPRKENTVRSAAMREHQQTIISTHAFIADDHSLQPTRAPFGEVLDGLAIFPESFIATPTSHGHQAAHASVVEIFAVVLLIYDLNYIPV</sequence>
<keyword evidence="1" id="KW-0175">Coiled coil</keyword>
<evidence type="ECO:0000313" key="4">
    <source>
        <dbReference type="Proteomes" id="UP001054945"/>
    </source>
</evidence>
<comment type="caution">
    <text evidence="3">The sequence shown here is derived from an EMBL/GenBank/DDBJ whole genome shotgun (WGS) entry which is preliminary data.</text>
</comment>
<feature type="coiled-coil region" evidence="1">
    <location>
        <begin position="619"/>
        <end position="646"/>
    </location>
</feature>
<evidence type="ECO:0000313" key="3">
    <source>
        <dbReference type="EMBL" id="GIY52776.1"/>
    </source>
</evidence>
<dbReference type="Proteomes" id="UP001054945">
    <property type="component" value="Unassembled WGS sequence"/>
</dbReference>
<feature type="region of interest" description="Disordered" evidence="2">
    <location>
        <begin position="466"/>
        <end position="488"/>
    </location>
</feature>
<organism evidence="3 4">
    <name type="scientific">Caerostris extrusa</name>
    <name type="common">Bark spider</name>
    <name type="synonym">Caerostris bankana</name>
    <dbReference type="NCBI Taxonomy" id="172846"/>
    <lineage>
        <taxon>Eukaryota</taxon>
        <taxon>Metazoa</taxon>
        <taxon>Ecdysozoa</taxon>
        <taxon>Arthropoda</taxon>
        <taxon>Chelicerata</taxon>
        <taxon>Arachnida</taxon>
        <taxon>Araneae</taxon>
        <taxon>Araneomorphae</taxon>
        <taxon>Entelegynae</taxon>
        <taxon>Araneoidea</taxon>
        <taxon>Araneidae</taxon>
        <taxon>Caerostris</taxon>
    </lineage>
</organism>
<evidence type="ECO:0000256" key="2">
    <source>
        <dbReference type="SAM" id="MobiDB-lite"/>
    </source>
</evidence>
<evidence type="ECO:0000256" key="1">
    <source>
        <dbReference type="SAM" id="Coils"/>
    </source>
</evidence>
<dbReference type="AlphaFoldDB" id="A0AAV4U4P0"/>
<name>A0AAV4U4P0_CAEEX</name>